<evidence type="ECO:0000313" key="6">
    <source>
        <dbReference type="Proteomes" id="UP001598673"/>
    </source>
</evidence>
<dbReference type="Proteomes" id="UP001598673">
    <property type="component" value="Unassembled WGS sequence"/>
</dbReference>
<gene>
    <name evidence="5" type="ORF">ACFWGY_07070</name>
</gene>
<feature type="region of interest" description="Disordered" evidence="2">
    <location>
        <begin position="446"/>
        <end position="481"/>
    </location>
</feature>
<dbReference type="Gene3D" id="1.10.4100.10">
    <property type="entry name" value="2-methylcitrate dehydratase PrpD"/>
    <property type="match status" value="1"/>
</dbReference>
<feature type="compositionally biased region" description="Low complexity" evidence="2">
    <location>
        <begin position="452"/>
        <end position="462"/>
    </location>
</feature>
<dbReference type="InterPro" id="IPR045336">
    <property type="entry name" value="MmgE_PrpD_N"/>
</dbReference>
<dbReference type="RefSeq" id="WP_258937775.1">
    <property type="nucleotide sequence ID" value="NZ_JANBBF010000012.1"/>
</dbReference>
<dbReference type="Pfam" id="PF19305">
    <property type="entry name" value="MmgE_PrpD_C"/>
    <property type="match status" value="1"/>
</dbReference>
<dbReference type="InterPro" id="IPR036148">
    <property type="entry name" value="MmgE/PrpD_sf"/>
</dbReference>
<feature type="domain" description="MmgE/PrpD N-terminal" evidence="3">
    <location>
        <begin position="20"/>
        <end position="233"/>
    </location>
</feature>
<evidence type="ECO:0000259" key="3">
    <source>
        <dbReference type="Pfam" id="PF03972"/>
    </source>
</evidence>
<dbReference type="InterPro" id="IPR042188">
    <property type="entry name" value="MmgE/PrpD_sf_2"/>
</dbReference>
<comment type="similarity">
    <text evidence="1">Belongs to the PrpD family.</text>
</comment>
<evidence type="ECO:0000256" key="2">
    <source>
        <dbReference type="SAM" id="MobiDB-lite"/>
    </source>
</evidence>
<evidence type="ECO:0000256" key="1">
    <source>
        <dbReference type="ARBA" id="ARBA00006174"/>
    </source>
</evidence>
<dbReference type="Pfam" id="PF03972">
    <property type="entry name" value="MmgE_PrpD_N"/>
    <property type="match status" value="1"/>
</dbReference>
<accession>A0ABW6G1L1</accession>
<organism evidence="5 6">
    <name type="scientific">Prauserella salsuginis</name>
    <dbReference type="NCBI Taxonomy" id="387889"/>
    <lineage>
        <taxon>Bacteria</taxon>
        <taxon>Bacillati</taxon>
        <taxon>Actinomycetota</taxon>
        <taxon>Actinomycetes</taxon>
        <taxon>Pseudonocardiales</taxon>
        <taxon>Pseudonocardiaceae</taxon>
        <taxon>Prauserella</taxon>
        <taxon>Prauserella salsuginis group</taxon>
    </lineage>
</organism>
<dbReference type="InterPro" id="IPR042183">
    <property type="entry name" value="MmgE/PrpD_sf_1"/>
</dbReference>
<dbReference type="InterPro" id="IPR005656">
    <property type="entry name" value="MmgE_PrpD"/>
</dbReference>
<keyword evidence="6" id="KW-1185">Reference proteome</keyword>
<evidence type="ECO:0000313" key="5">
    <source>
        <dbReference type="EMBL" id="MFD6793084.1"/>
    </source>
</evidence>
<dbReference type="Gene3D" id="3.30.1330.120">
    <property type="entry name" value="2-methylcitrate dehydratase PrpD"/>
    <property type="match status" value="1"/>
</dbReference>
<dbReference type="InterPro" id="IPR045337">
    <property type="entry name" value="MmgE_PrpD_C"/>
</dbReference>
<feature type="compositionally biased region" description="Polar residues" evidence="2">
    <location>
        <begin position="463"/>
        <end position="473"/>
    </location>
</feature>
<proteinExistence type="inferred from homology"/>
<sequence length="481" mass="49242">MGTHTTTSPAGRDAAAATAELGAWVSQLDPAAVPATVVDRLGLVVLDVVGVAAVGARTADHRALRHAWAAPAGPAPLFGTGETAPVDTSAWLNAVAMACLELDEGNKYAKGHPAVHGFPAVLALAAERDASGDDTAAALLAAYEVAARFGRATGLRAGAHPHGNWGVAGAAAGCARLLGLGPGACAAAIDTGAGMPIAGHFDSATTGNPVRDAWLGAANTSGLAAARMAAAGVARNTGTAALSLGSLLGEFDPRELTAGLGTRWDMTAGYFKRHASCSFTHPAADAILELADGRPIADVRVETHALGAGLSGTDWDNRLSAMFSTPFVVAAAALDGAVGPQTYTRHRQADSRLRELARRVTVVAADDLTARLPAERATRVTVRYADGDTRTAEVPNPVGDADHRPFDRDAVTELLRGWLGDDDLLDRLVAFSTRFAASPRVGEALRGLAHVPDGTTPDGTTPQNTAPDNTAPDNTAPDKEE</sequence>
<dbReference type="PANTHER" id="PTHR16943:SF8">
    <property type="entry name" value="2-METHYLCITRATE DEHYDRATASE"/>
    <property type="match status" value="1"/>
</dbReference>
<reference evidence="5 6" key="1">
    <citation type="submission" date="2024-09" db="EMBL/GenBank/DDBJ databases">
        <title>The Natural Products Discovery Center: Release of the First 8490 Sequenced Strains for Exploring Actinobacteria Biosynthetic Diversity.</title>
        <authorList>
            <person name="Kalkreuter E."/>
            <person name="Kautsar S.A."/>
            <person name="Yang D."/>
            <person name="Bader C.D."/>
            <person name="Teijaro C.N."/>
            <person name="Fluegel L."/>
            <person name="Davis C.M."/>
            <person name="Simpson J.R."/>
            <person name="Lauterbach L."/>
            <person name="Steele A.D."/>
            <person name="Gui C."/>
            <person name="Meng S."/>
            <person name="Li G."/>
            <person name="Viehrig K."/>
            <person name="Ye F."/>
            <person name="Su P."/>
            <person name="Kiefer A.F."/>
            <person name="Nichols A."/>
            <person name="Cepeda A.J."/>
            <person name="Yan W."/>
            <person name="Fan B."/>
            <person name="Jiang Y."/>
            <person name="Adhikari A."/>
            <person name="Zheng C.-J."/>
            <person name="Schuster L."/>
            <person name="Cowan T.M."/>
            <person name="Smanski M.J."/>
            <person name="Chevrette M.G."/>
            <person name="De Carvalho L.P.S."/>
            <person name="Shen B."/>
        </authorList>
    </citation>
    <scope>NUCLEOTIDE SEQUENCE [LARGE SCALE GENOMIC DNA]</scope>
    <source>
        <strain evidence="5 6">NPDC060353</strain>
    </source>
</reference>
<comment type="caution">
    <text evidence="5">The sequence shown here is derived from an EMBL/GenBank/DDBJ whole genome shotgun (WGS) entry which is preliminary data.</text>
</comment>
<name>A0ABW6G1L1_9PSEU</name>
<evidence type="ECO:0000259" key="4">
    <source>
        <dbReference type="Pfam" id="PF19305"/>
    </source>
</evidence>
<feature type="domain" description="MmgE/PrpD C-terminal" evidence="4">
    <location>
        <begin position="274"/>
        <end position="412"/>
    </location>
</feature>
<dbReference type="SUPFAM" id="SSF103378">
    <property type="entry name" value="2-methylcitrate dehydratase PrpD"/>
    <property type="match status" value="1"/>
</dbReference>
<dbReference type="EMBL" id="JBHXCV010000003">
    <property type="protein sequence ID" value="MFD6793084.1"/>
    <property type="molecule type" value="Genomic_DNA"/>
</dbReference>
<dbReference type="PANTHER" id="PTHR16943">
    <property type="entry name" value="2-METHYLCITRATE DEHYDRATASE-RELATED"/>
    <property type="match status" value="1"/>
</dbReference>
<protein>
    <submittedName>
        <fullName evidence="5">MmgE/PrpD family protein</fullName>
    </submittedName>
</protein>